<evidence type="ECO:0000256" key="3">
    <source>
        <dbReference type="ARBA" id="ARBA00022527"/>
    </source>
</evidence>
<dbReference type="Proteomes" id="UP000189703">
    <property type="component" value="Unplaced"/>
</dbReference>
<dbReference type="RefSeq" id="XP_010243552.1">
    <property type="nucleotide sequence ID" value="XM_010245250.2"/>
</dbReference>
<dbReference type="OMA" id="GQEEAMH"/>
<evidence type="ECO:0000256" key="12">
    <source>
        <dbReference type="PROSITE-ProRule" id="PRU10141"/>
    </source>
</evidence>
<keyword evidence="8 14" id="KW-1133">Transmembrane helix</keyword>
<sequence length="392" mass="43352">MSRPYGAMVACATGGIAFFVTVTCFIWFCRSQCKKHRNRNSETSSSDPSAVAVESNRRHGFSSEGATSIPEVQGVKQFTLEELEQATKHFSKGNLIGKGSFGLVYKGLLSDGTIVAIKRRQSAPRQEFVNEVLHLSEVKHRNIVTLLGFCQEDGSQMLVFEYVPNGSLSSHIYVFCCLSDNGQESITTLEFKQRLSIALGAAKGLCHLHSLIPPVVHKNFRMSNVLVDENFIAKVADAGISKLLERIEDPSSSSQTGGNVFQDPEVRESRTFSEMSDVYSFGIFLLELITGQETLKINSLGSHESLMQWVKSCLHSNNFVDHRLASCFTLEGMKNLTRLMFQCMNIVGKGRPKMDMVMLELERILENEMTLTTVMGDGTATVTLGSQLFTSG</sequence>
<keyword evidence="7 12" id="KW-0067">ATP-binding</keyword>
<dbReference type="PANTHER" id="PTHR47982">
    <property type="entry name" value="PROLINE-RICH RECEPTOR-LIKE PROTEIN KINASE PERK4"/>
    <property type="match status" value="1"/>
</dbReference>
<organism evidence="16 17">
    <name type="scientific">Nelumbo nucifera</name>
    <name type="common">Sacred lotus</name>
    <dbReference type="NCBI Taxonomy" id="4432"/>
    <lineage>
        <taxon>Eukaryota</taxon>
        <taxon>Viridiplantae</taxon>
        <taxon>Streptophyta</taxon>
        <taxon>Embryophyta</taxon>
        <taxon>Tracheophyta</taxon>
        <taxon>Spermatophyta</taxon>
        <taxon>Magnoliopsida</taxon>
        <taxon>Proteales</taxon>
        <taxon>Nelumbonaceae</taxon>
        <taxon>Nelumbo</taxon>
    </lineage>
</organism>
<evidence type="ECO:0000256" key="6">
    <source>
        <dbReference type="ARBA" id="ARBA00022741"/>
    </source>
</evidence>
<dbReference type="OrthoDB" id="4062651at2759"/>
<dbReference type="InterPro" id="IPR017441">
    <property type="entry name" value="Protein_kinase_ATP_BS"/>
</dbReference>
<dbReference type="PANTHER" id="PTHR47982:SF54">
    <property type="entry name" value="PROTEIN KINASE SUPERFAMILY PROTEIN"/>
    <property type="match status" value="1"/>
</dbReference>
<evidence type="ECO:0000256" key="8">
    <source>
        <dbReference type="ARBA" id="ARBA00022989"/>
    </source>
</evidence>
<dbReference type="InterPro" id="IPR001245">
    <property type="entry name" value="Ser-Thr/Tyr_kinase_cat_dom"/>
</dbReference>
<evidence type="ECO:0000259" key="15">
    <source>
        <dbReference type="PROSITE" id="PS50011"/>
    </source>
</evidence>
<keyword evidence="3" id="KW-0723">Serine/threonine-protein kinase</keyword>
<dbReference type="GO" id="GO:0005886">
    <property type="term" value="C:plasma membrane"/>
    <property type="evidence" value="ECO:0000318"/>
    <property type="project" value="GO_Central"/>
</dbReference>
<evidence type="ECO:0000256" key="5">
    <source>
        <dbReference type="ARBA" id="ARBA00022692"/>
    </source>
</evidence>
<dbReference type="GO" id="GO:0004674">
    <property type="term" value="F:protein serine/threonine kinase activity"/>
    <property type="evidence" value="ECO:0007669"/>
    <property type="project" value="UniProtKB-KW"/>
</dbReference>
<protein>
    <recommendedName>
        <fullName evidence="2">non-specific serine/threonine protein kinase</fullName>
        <ecNumber evidence="2">2.7.11.1</ecNumber>
    </recommendedName>
</protein>
<dbReference type="FunFam" id="3.30.200.20:FF:000466">
    <property type="entry name" value="Putative LRR receptor-like serine/threonine-protein kinase"/>
    <property type="match status" value="1"/>
</dbReference>
<evidence type="ECO:0000256" key="7">
    <source>
        <dbReference type="ARBA" id="ARBA00022840"/>
    </source>
</evidence>
<dbReference type="Pfam" id="PF07714">
    <property type="entry name" value="PK_Tyr_Ser-Thr"/>
    <property type="match status" value="1"/>
</dbReference>
<dbReference type="GeneID" id="104587585"/>
<evidence type="ECO:0000256" key="11">
    <source>
        <dbReference type="ARBA" id="ARBA00048679"/>
    </source>
</evidence>
<dbReference type="AlphaFoldDB" id="A0A1U7Z7I4"/>
<comment type="catalytic activity">
    <reaction evidence="10">
        <text>L-threonyl-[protein] + ATP = O-phospho-L-threonyl-[protein] + ADP + H(+)</text>
        <dbReference type="Rhea" id="RHEA:46608"/>
        <dbReference type="Rhea" id="RHEA-COMP:11060"/>
        <dbReference type="Rhea" id="RHEA-COMP:11605"/>
        <dbReference type="ChEBI" id="CHEBI:15378"/>
        <dbReference type="ChEBI" id="CHEBI:30013"/>
        <dbReference type="ChEBI" id="CHEBI:30616"/>
        <dbReference type="ChEBI" id="CHEBI:61977"/>
        <dbReference type="ChEBI" id="CHEBI:456216"/>
        <dbReference type="EC" id="2.7.11.1"/>
    </reaction>
</comment>
<dbReference type="Gene3D" id="3.30.200.20">
    <property type="entry name" value="Phosphorylase Kinase, domain 1"/>
    <property type="match status" value="1"/>
</dbReference>
<feature type="transmembrane region" description="Helical" evidence="14">
    <location>
        <begin position="6"/>
        <end position="29"/>
    </location>
</feature>
<feature type="domain" description="Protein kinase" evidence="15">
    <location>
        <begin position="90"/>
        <end position="365"/>
    </location>
</feature>
<comment type="catalytic activity">
    <reaction evidence="11">
        <text>L-seryl-[protein] + ATP = O-phospho-L-seryl-[protein] + ADP + H(+)</text>
        <dbReference type="Rhea" id="RHEA:17989"/>
        <dbReference type="Rhea" id="RHEA-COMP:9863"/>
        <dbReference type="Rhea" id="RHEA-COMP:11604"/>
        <dbReference type="ChEBI" id="CHEBI:15378"/>
        <dbReference type="ChEBI" id="CHEBI:29999"/>
        <dbReference type="ChEBI" id="CHEBI:30616"/>
        <dbReference type="ChEBI" id="CHEBI:83421"/>
        <dbReference type="ChEBI" id="CHEBI:456216"/>
        <dbReference type="EC" id="2.7.11.1"/>
    </reaction>
</comment>
<dbReference type="SUPFAM" id="SSF56112">
    <property type="entry name" value="Protein kinase-like (PK-like)"/>
    <property type="match status" value="1"/>
</dbReference>
<evidence type="ECO:0000313" key="17">
    <source>
        <dbReference type="RefSeq" id="XP_010243552.1"/>
    </source>
</evidence>
<feature type="binding site" evidence="12">
    <location>
        <position position="118"/>
    </location>
    <ligand>
        <name>ATP</name>
        <dbReference type="ChEBI" id="CHEBI:30616"/>
    </ligand>
</feature>
<dbReference type="FunFam" id="1.10.510.10:FF:000430">
    <property type="entry name" value="Protein kinase superfamily protein"/>
    <property type="match status" value="1"/>
</dbReference>
<evidence type="ECO:0000256" key="10">
    <source>
        <dbReference type="ARBA" id="ARBA00047899"/>
    </source>
</evidence>
<keyword evidence="5 14" id="KW-0812">Transmembrane</keyword>
<dbReference type="PROSITE" id="PS50011">
    <property type="entry name" value="PROTEIN_KINASE_DOM"/>
    <property type="match status" value="1"/>
</dbReference>
<comment type="subcellular location">
    <subcellularLocation>
        <location evidence="1">Cell membrane</location>
        <topology evidence="1">Single-pass membrane protein</topology>
    </subcellularLocation>
</comment>
<evidence type="ECO:0000256" key="9">
    <source>
        <dbReference type="ARBA" id="ARBA00023136"/>
    </source>
</evidence>
<evidence type="ECO:0000256" key="4">
    <source>
        <dbReference type="ARBA" id="ARBA00022679"/>
    </source>
</evidence>
<dbReference type="RefSeq" id="XP_019051589.1">
    <property type="nucleotide sequence ID" value="XM_019196044.1"/>
</dbReference>
<evidence type="ECO:0000313" key="16">
    <source>
        <dbReference type="Proteomes" id="UP000189703"/>
    </source>
</evidence>
<reference evidence="17 18" key="1">
    <citation type="submission" date="2025-04" db="UniProtKB">
        <authorList>
            <consortium name="RefSeq"/>
        </authorList>
    </citation>
    <scope>IDENTIFICATION</scope>
</reference>
<gene>
    <name evidence="17 18" type="primary">LOC104587585</name>
</gene>
<accession>A0A1U7Z7I4</accession>
<evidence type="ECO:0000256" key="1">
    <source>
        <dbReference type="ARBA" id="ARBA00004162"/>
    </source>
</evidence>
<keyword evidence="17 18" id="KW-0418">Kinase</keyword>
<dbReference type="KEGG" id="nnu:104587585"/>
<feature type="region of interest" description="Disordered" evidence="13">
    <location>
        <begin position="38"/>
        <end position="65"/>
    </location>
</feature>
<keyword evidence="9 14" id="KW-0472">Membrane</keyword>
<evidence type="ECO:0000256" key="14">
    <source>
        <dbReference type="SAM" id="Phobius"/>
    </source>
</evidence>
<dbReference type="InterPro" id="IPR000719">
    <property type="entry name" value="Prot_kinase_dom"/>
</dbReference>
<evidence type="ECO:0000256" key="13">
    <source>
        <dbReference type="SAM" id="MobiDB-lite"/>
    </source>
</evidence>
<keyword evidence="6 12" id="KW-0547">Nucleotide-binding</keyword>
<dbReference type="InterPro" id="IPR011009">
    <property type="entry name" value="Kinase-like_dom_sf"/>
</dbReference>
<dbReference type="eggNOG" id="KOG1187">
    <property type="taxonomic scope" value="Eukaryota"/>
</dbReference>
<dbReference type="EC" id="2.7.11.1" evidence="2"/>
<dbReference type="InterPro" id="IPR047117">
    <property type="entry name" value="PERK1-13-like"/>
</dbReference>
<name>A0A1U7Z7I4_NELNU</name>
<dbReference type="PROSITE" id="PS00107">
    <property type="entry name" value="PROTEIN_KINASE_ATP"/>
    <property type="match status" value="1"/>
</dbReference>
<keyword evidence="16" id="KW-1185">Reference proteome</keyword>
<dbReference type="GO" id="GO:0005524">
    <property type="term" value="F:ATP binding"/>
    <property type="evidence" value="ECO:0007669"/>
    <property type="project" value="UniProtKB-UniRule"/>
</dbReference>
<keyword evidence="4" id="KW-0808">Transferase</keyword>
<evidence type="ECO:0000256" key="2">
    <source>
        <dbReference type="ARBA" id="ARBA00012513"/>
    </source>
</evidence>
<dbReference type="Gene3D" id="1.10.510.10">
    <property type="entry name" value="Transferase(Phosphotransferase) domain 1"/>
    <property type="match status" value="1"/>
</dbReference>
<proteinExistence type="predicted"/>
<evidence type="ECO:0000313" key="18">
    <source>
        <dbReference type="RefSeq" id="XP_019051589.1"/>
    </source>
</evidence>